<reference evidence="2" key="1">
    <citation type="submission" date="2023-06" db="EMBL/GenBank/DDBJ databases">
        <title>Genome-scale phylogeny and comparative genomics of the fungal order Sordariales.</title>
        <authorList>
            <consortium name="Lawrence Berkeley National Laboratory"/>
            <person name="Hensen N."/>
            <person name="Bonometti L."/>
            <person name="Westerberg I."/>
            <person name="Brannstrom I.O."/>
            <person name="Guillou S."/>
            <person name="Cros-Aarteil S."/>
            <person name="Calhoun S."/>
            <person name="Haridas S."/>
            <person name="Kuo A."/>
            <person name="Mondo S."/>
            <person name="Pangilinan J."/>
            <person name="Riley R."/>
            <person name="Labutti K."/>
            <person name="Andreopoulos B."/>
            <person name="Lipzen A."/>
            <person name="Chen C."/>
            <person name="Yanf M."/>
            <person name="Daum C."/>
            <person name="Ng V."/>
            <person name="Clum A."/>
            <person name="Steindorff A."/>
            <person name="Ohm R."/>
            <person name="Martin F."/>
            <person name="Silar P."/>
            <person name="Natvig D."/>
            <person name="Lalanne C."/>
            <person name="Gautier V."/>
            <person name="Ament-Velasquez S.L."/>
            <person name="Kruys A."/>
            <person name="Hutchinson M.I."/>
            <person name="Powell A.J."/>
            <person name="Barry K."/>
            <person name="Miller A.N."/>
            <person name="Grigoriev I.V."/>
            <person name="Debuchy R."/>
            <person name="Gladieux P."/>
            <person name="Thoren M.H."/>
            <person name="Johannesson H."/>
        </authorList>
    </citation>
    <scope>NUCLEOTIDE SEQUENCE</scope>
    <source>
        <strain evidence="2">SMH2532-1</strain>
    </source>
</reference>
<dbReference type="AlphaFoldDB" id="A0AA39XVR0"/>
<feature type="region of interest" description="Disordered" evidence="1">
    <location>
        <begin position="45"/>
        <end position="86"/>
    </location>
</feature>
<gene>
    <name evidence="2" type="ORF">B0T16DRAFT_209602</name>
</gene>
<keyword evidence="3" id="KW-1185">Reference proteome</keyword>
<sequence length="234" mass="25148">MCVTLSVCLPNHSRRPPTTKQGFAACMPSPTEPCSQNWHGRQSLASWGDRNGGRHTHLLPPTGSVASLSPSLPGQKAAMTEGVKSGRLGGEDGQAACATQTLAAAALRDLIQVTVKPKAVSFAPAVERLGDKLRKRSSSPIRCGHVRAGTPHRRERARVQEKKIPESGHVVSRHPPVDVGQCHPSPPSRSGDLKPKLHNTCETQQGFFFISSLPQSELADTLHSQTRSDCFLCC</sequence>
<evidence type="ECO:0000313" key="2">
    <source>
        <dbReference type="EMBL" id="KAK0641147.1"/>
    </source>
</evidence>
<accession>A0AA39XVR0</accession>
<organism evidence="2 3">
    <name type="scientific">Cercophora newfieldiana</name>
    <dbReference type="NCBI Taxonomy" id="92897"/>
    <lineage>
        <taxon>Eukaryota</taxon>
        <taxon>Fungi</taxon>
        <taxon>Dikarya</taxon>
        <taxon>Ascomycota</taxon>
        <taxon>Pezizomycotina</taxon>
        <taxon>Sordariomycetes</taxon>
        <taxon>Sordariomycetidae</taxon>
        <taxon>Sordariales</taxon>
        <taxon>Lasiosphaeriaceae</taxon>
        <taxon>Cercophora</taxon>
    </lineage>
</organism>
<feature type="region of interest" description="Disordered" evidence="1">
    <location>
        <begin position="165"/>
        <end position="196"/>
    </location>
</feature>
<comment type="caution">
    <text evidence="2">The sequence shown here is derived from an EMBL/GenBank/DDBJ whole genome shotgun (WGS) entry which is preliminary data.</text>
</comment>
<name>A0AA39XVR0_9PEZI</name>
<dbReference type="EMBL" id="JAULSV010000006">
    <property type="protein sequence ID" value="KAK0641147.1"/>
    <property type="molecule type" value="Genomic_DNA"/>
</dbReference>
<evidence type="ECO:0000313" key="3">
    <source>
        <dbReference type="Proteomes" id="UP001174936"/>
    </source>
</evidence>
<protein>
    <submittedName>
        <fullName evidence="2">Uncharacterized protein</fullName>
    </submittedName>
</protein>
<proteinExistence type="predicted"/>
<dbReference type="Proteomes" id="UP001174936">
    <property type="component" value="Unassembled WGS sequence"/>
</dbReference>
<evidence type="ECO:0000256" key="1">
    <source>
        <dbReference type="SAM" id="MobiDB-lite"/>
    </source>
</evidence>